<feature type="compositionally biased region" description="Low complexity" evidence="1">
    <location>
        <begin position="108"/>
        <end position="132"/>
    </location>
</feature>
<dbReference type="SUPFAM" id="SSF46785">
    <property type="entry name" value="Winged helix' DNA-binding domain"/>
    <property type="match status" value="1"/>
</dbReference>
<gene>
    <name evidence="3" type="ORF">DWQ67_07815</name>
</gene>
<name>A0A496PIW9_9MICC</name>
<dbReference type="Proteomes" id="UP000273119">
    <property type="component" value="Unassembled WGS sequence"/>
</dbReference>
<evidence type="ECO:0000313" key="3">
    <source>
        <dbReference type="EMBL" id="RKW70388.1"/>
    </source>
</evidence>
<evidence type="ECO:0000256" key="1">
    <source>
        <dbReference type="SAM" id="MobiDB-lite"/>
    </source>
</evidence>
<dbReference type="Gene3D" id="1.10.10.10">
    <property type="entry name" value="Winged helix-like DNA-binding domain superfamily/Winged helix DNA-binding domain"/>
    <property type="match status" value="1"/>
</dbReference>
<accession>A0A496PIW9</accession>
<dbReference type="InterPro" id="IPR052509">
    <property type="entry name" value="Metal_resp_DNA-bind_regulator"/>
</dbReference>
<feature type="domain" description="Transcription regulator PadR N-terminal" evidence="2">
    <location>
        <begin position="17"/>
        <end position="88"/>
    </location>
</feature>
<keyword evidence="4" id="KW-1185">Reference proteome</keyword>
<dbReference type="InterPro" id="IPR036390">
    <property type="entry name" value="WH_DNA-bd_sf"/>
</dbReference>
<evidence type="ECO:0000259" key="2">
    <source>
        <dbReference type="Pfam" id="PF03551"/>
    </source>
</evidence>
<sequence>MGKQATEMLKGVLEGIVLAILGRQSAYGYEITAWLRDQGFTDIAEGTVYALLVRVEQRGLVDVEKVPSEKGPPRKVYTLNSQGRAHLDEFWGQWGLLVDRVESLHRPGATSAGATSAGATSAGASSAGTNATEDTAQEGTHHGR</sequence>
<comment type="caution">
    <text evidence="3">The sequence shown here is derived from an EMBL/GenBank/DDBJ whole genome shotgun (WGS) entry which is preliminary data.</text>
</comment>
<dbReference type="EMBL" id="QQXL01000004">
    <property type="protein sequence ID" value="RKW70388.1"/>
    <property type="molecule type" value="Genomic_DNA"/>
</dbReference>
<proteinExistence type="predicted"/>
<dbReference type="PANTHER" id="PTHR33169">
    <property type="entry name" value="PADR-FAMILY TRANSCRIPTIONAL REGULATOR"/>
    <property type="match status" value="1"/>
</dbReference>
<dbReference type="AlphaFoldDB" id="A0A496PIW9"/>
<evidence type="ECO:0000313" key="4">
    <source>
        <dbReference type="Proteomes" id="UP000273119"/>
    </source>
</evidence>
<reference evidence="3 4" key="1">
    <citation type="submission" date="2018-07" db="EMBL/GenBank/DDBJ databases">
        <title>Arthrobacter sp. nov., isolated from raw cow's milk with high bacterial count.</title>
        <authorList>
            <person name="Hahne J."/>
            <person name="Isele D."/>
            <person name="Lipski A."/>
        </authorList>
    </citation>
    <scope>NUCLEOTIDE SEQUENCE [LARGE SCALE GENOMIC DNA]</scope>
    <source>
        <strain evidence="3 4">JZ R-183</strain>
    </source>
</reference>
<dbReference type="PANTHER" id="PTHR33169:SF14">
    <property type="entry name" value="TRANSCRIPTIONAL REGULATOR RV3488"/>
    <property type="match status" value="1"/>
</dbReference>
<organism evidence="3 4">
    <name type="scientific">Galactobacter caseinivorans</name>
    <dbReference type="NCBI Taxonomy" id="2676123"/>
    <lineage>
        <taxon>Bacteria</taxon>
        <taxon>Bacillati</taxon>
        <taxon>Actinomycetota</taxon>
        <taxon>Actinomycetes</taxon>
        <taxon>Micrococcales</taxon>
        <taxon>Micrococcaceae</taxon>
        <taxon>Galactobacter</taxon>
    </lineage>
</organism>
<feature type="region of interest" description="Disordered" evidence="1">
    <location>
        <begin position="107"/>
        <end position="144"/>
    </location>
</feature>
<protein>
    <submittedName>
        <fullName evidence="3">PadR family transcriptional regulator</fullName>
    </submittedName>
</protein>
<dbReference type="InterPro" id="IPR036388">
    <property type="entry name" value="WH-like_DNA-bd_sf"/>
</dbReference>
<dbReference type="Pfam" id="PF03551">
    <property type="entry name" value="PadR"/>
    <property type="match status" value="1"/>
</dbReference>
<dbReference type="InterPro" id="IPR005149">
    <property type="entry name" value="Tscrpt_reg_PadR_N"/>
</dbReference>